<comment type="caution">
    <text evidence="6">The sequence shown here is derived from an EMBL/GenBank/DDBJ whole genome shotgun (WGS) entry which is preliminary data.</text>
</comment>
<dbReference type="Pfam" id="PF02620">
    <property type="entry name" value="YceD"/>
    <property type="match status" value="1"/>
</dbReference>
<proteinExistence type="inferred from homology"/>
<evidence type="ECO:0000256" key="2">
    <source>
        <dbReference type="ARBA" id="ARBA00010740"/>
    </source>
</evidence>
<dbReference type="EMBL" id="CAKLDI010000001">
    <property type="protein sequence ID" value="CAH0533026.1"/>
    <property type="molecule type" value="Genomic_DNA"/>
</dbReference>
<organism evidence="6 7">
    <name type="scientific">Vibrio stylophorae</name>
    <dbReference type="NCBI Taxonomy" id="659351"/>
    <lineage>
        <taxon>Bacteria</taxon>
        <taxon>Pseudomonadati</taxon>
        <taxon>Pseudomonadota</taxon>
        <taxon>Gammaproteobacteria</taxon>
        <taxon>Vibrionales</taxon>
        <taxon>Vibrionaceae</taxon>
        <taxon>Vibrio</taxon>
    </lineage>
</organism>
<keyword evidence="7" id="KW-1185">Reference proteome</keyword>
<evidence type="ECO:0000256" key="1">
    <source>
        <dbReference type="ARBA" id="ARBA00002868"/>
    </source>
</evidence>
<comment type="function">
    <text evidence="1">Plays a role in synthesis, processing and/or stability of 23S rRNA.</text>
</comment>
<evidence type="ECO:0000256" key="4">
    <source>
        <dbReference type="ARBA" id="ARBA00022517"/>
    </source>
</evidence>
<evidence type="ECO:0000313" key="7">
    <source>
        <dbReference type="Proteomes" id="UP000838672"/>
    </source>
</evidence>
<evidence type="ECO:0000313" key="6">
    <source>
        <dbReference type="EMBL" id="CAH0533026.1"/>
    </source>
</evidence>
<name>A0ABN8DPC0_9VIBR</name>
<accession>A0ABN8DPC0</accession>
<comment type="similarity">
    <text evidence="2">Belongs to the DUF177 domain family.</text>
</comment>
<dbReference type="PANTHER" id="PTHR38099">
    <property type="entry name" value="LARGE RIBOSOMAL RNA SUBUNIT ACCUMULATION PROTEIN YCED"/>
    <property type="match status" value="1"/>
</dbReference>
<protein>
    <recommendedName>
        <fullName evidence="3">Large ribosomal RNA subunit accumulation protein YceD</fullName>
    </recommendedName>
    <alternativeName>
        <fullName evidence="5">23S rRNA accumulation protein YceD</fullName>
    </alternativeName>
</protein>
<reference evidence="6" key="1">
    <citation type="submission" date="2021-11" db="EMBL/GenBank/DDBJ databases">
        <authorList>
            <person name="Rodrigo-Torres L."/>
            <person name="Arahal R. D."/>
            <person name="Lucena T."/>
        </authorList>
    </citation>
    <scope>NUCLEOTIDE SEQUENCE</scope>
    <source>
        <strain evidence="6">CECT 7929</strain>
    </source>
</reference>
<sequence>MQKVKLPLRVDPVRAAQKRLDYDGIIEAKAMTRLSDSTQGVKDDVSIYLSFAVDEQGLTVLYGKATANVELQCQRCNDNFEHGLEVEFCYSPLGRRAQAKDFPEAYEPVDVDENGEIDLYQLIEDELILALPQVAMHDEADCNVAAQDLVFGEIPLADERPNPFAVLESLKNK</sequence>
<keyword evidence="4" id="KW-0690">Ribosome biogenesis</keyword>
<dbReference type="NCBIfam" id="NF008395">
    <property type="entry name" value="PRK11193.1"/>
    <property type="match status" value="1"/>
</dbReference>
<evidence type="ECO:0000256" key="3">
    <source>
        <dbReference type="ARBA" id="ARBA00015716"/>
    </source>
</evidence>
<dbReference type="InterPro" id="IPR003772">
    <property type="entry name" value="YceD"/>
</dbReference>
<dbReference type="InterPro" id="IPR039255">
    <property type="entry name" value="YceD_bac"/>
</dbReference>
<evidence type="ECO:0000256" key="5">
    <source>
        <dbReference type="ARBA" id="ARBA00031841"/>
    </source>
</evidence>
<gene>
    <name evidence="6" type="primary">yceD</name>
    <name evidence="6" type="ORF">VST7929_00877</name>
</gene>
<dbReference type="RefSeq" id="WP_237465210.1">
    <property type="nucleotide sequence ID" value="NZ_CAKLDI010000001.1"/>
</dbReference>
<dbReference type="PANTHER" id="PTHR38099:SF1">
    <property type="entry name" value="LARGE RIBOSOMAL RNA SUBUNIT ACCUMULATION PROTEIN YCED"/>
    <property type="match status" value="1"/>
</dbReference>
<dbReference type="Proteomes" id="UP000838672">
    <property type="component" value="Unassembled WGS sequence"/>
</dbReference>